<sequence length="164" mass="17888">MPPISGMFFFIYPLLSHPRLDQQWRRGPSPDNNNSPSLAIMSEYNPCLDCGACCGYFRVSFFWGECQSSGGVVPDDLVVQITPSRVAMIGTDAKPCRCISLDGEIGKQVGCSIYANRSTPCREFEASWVNGVHNPSCDAARAAYGLPPLEANEPHWPDEGAEVA</sequence>
<organism evidence="1 2">
    <name type="scientific">Pseudomonas fluorescens</name>
    <dbReference type="NCBI Taxonomy" id="294"/>
    <lineage>
        <taxon>Bacteria</taxon>
        <taxon>Pseudomonadati</taxon>
        <taxon>Pseudomonadota</taxon>
        <taxon>Gammaproteobacteria</taxon>
        <taxon>Pseudomonadales</taxon>
        <taxon>Pseudomonadaceae</taxon>
        <taxon>Pseudomonas</taxon>
    </lineage>
</organism>
<protein>
    <recommendedName>
        <fullName evidence="3">Ferredoxin</fullName>
    </recommendedName>
</protein>
<evidence type="ECO:0000313" key="2">
    <source>
        <dbReference type="Proteomes" id="UP000399692"/>
    </source>
</evidence>
<evidence type="ECO:0008006" key="3">
    <source>
        <dbReference type="Google" id="ProtNLM"/>
    </source>
</evidence>
<accession>A0A5E6S2M6</accession>
<dbReference type="AlphaFoldDB" id="A0A5E6S2M6"/>
<name>A0A5E6S2M6_PSEFL</name>
<dbReference type="EMBL" id="CABVHF010000004">
    <property type="protein sequence ID" value="VVM74640.1"/>
    <property type="molecule type" value="Genomic_DNA"/>
</dbReference>
<proteinExistence type="predicted"/>
<gene>
    <name evidence="1" type="ORF">PS631_01998</name>
</gene>
<reference evidence="1 2" key="1">
    <citation type="submission" date="2019-09" db="EMBL/GenBank/DDBJ databases">
        <authorList>
            <person name="Chandra G."/>
            <person name="Truman W A."/>
        </authorList>
    </citation>
    <scope>NUCLEOTIDE SEQUENCE [LARGE SCALE GENOMIC DNA]</scope>
    <source>
        <strain evidence="1">PS631</strain>
    </source>
</reference>
<dbReference type="Pfam" id="PF03692">
    <property type="entry name" value="CxxCxxCC"/>
    <property type="match status" value="1"/>
</dbReference>
<dbReference type="Proteomes" id="UP000399692">
    <property type="component" value="Unassembled WGS sequence"/>
</dbReference>
<dbReference type="InterPro" id="IPR005358">
    <property type="entry name" value="Puta_zinc/iron-chelating_dom"/>
</dbReference>
<evidence type="ECO:0000313" key="1">
    <source>
        <dbReference type="EMBL" id="VVM74640.1"/>
    </source>
</evidence>